<dbReference type="STRING" id="266265.Bxe_C0210"/>
<accession>Q13IF5</accession>
<dbReference type="AlphaFoldDB" id="Q13IF5"/>
<proteinExistence type="predicted"/>
<gene>
    <name evidence="1" type="ORF">Bxe_C0210</name>
</gene>
<dbReference type="KEGG" id="bxe:Bxe_C0210"/>
<sequence>MAGAERLFQVLIATLDAPAHFSCFACTAARSKARRSFKADRVDERVATHRYPGAYCAMSASVHLLRPATIKKTHRHVWQEKDACP</sequence>
<evidence type="ECO:0000313" key="2">
    <source>
        <dbReference type="Proteomes" id="UP000001817"/>
    </source>
</evidence>
<keyword evidence="2" id="KW-1185">Reference proteome</keyword>
<dbReference type="Proteomes" id="UP000001817">
    <property type="component" value="Chromosome 3"/>
</dbReference>
<reference evidence="1 2" key="1">
    <citation type="journal article" date="2006" name="Proc. Natl. Acad. Sci. U.S.A.">
        <title>Burkholderia xenovorans LB400 harbors a multi-replicon, 9.73-Mbp genome shaped for versatility.</title>
        <authorList>
            <person name="Chain P.S."/>
            <person name="Denef V.J."/>
            <person name="Konstantinidis K.T."/>
            <person name="Vergez L.M."/>
            <person name="Agullo L."/>
            <person name="Reyes V.L."/>
            <person name="Hauser L."/>
            <person name="Cordova M."/>
            <person name="Gomez L."/>
            <person name="Gonzalez M."/>
            <person name="Land M."/>
            <person name="Lao V."/>
            <person name="Larimer F."/>
            <person name="LiPuma J.J."/>
            <person name="Mahenthiralingam E."/>
            <person name="Malfatti S.A."/>
            <person name="Marx C.J."/>
            <person name="Parnell J.J."/>
            <person name="Ramette A."/>
            <person name="Richardson P."/>
            <person name="Seeger M."/>
            <person name="Smith D."/>
            <person name="Spilker T."/>
            <person name="Sul W.J."/>
            <person name="Tsoi T.V."/>
            <person name="Ulrich L.E."/>
            <person name="Zhulin I.B."/>
            <person name="Tiedje J.M."/>
        </authorList>
    </citation>
    <scope>NUCLEOTIDE SEQUENCE [LARGE SCALE GENOMIC DNA]</scope>
    <source>
        <strain evidence="1 2">LB400</strain>
    </source>
</reference>
<organism evidence="1 2">
    <name type="scientific">Paraburkholderia xenovorans (strain LB400)</name>
    <dbReference type="NCBI Taxonomy" id="266265"/>
    <lineage>
        <taxon>Bacteria</taxon>
        <taxon>Pseudomonadati</taxon>
        <taxon>Pseudomonadota</taxon>
        <taxon>Betaproteobacteria</taxon>
        <taxon>Burkholderiales</taxon>
        <taxon>Burkholderiaceae</taxon>
        <taxon>Paraburkholderia</taxon>
    </lineage>
</organism>
<evidence type="ECO:0000313" key="1">
    <source>
        <dbReference type="EMBL" id="ABE36134.1"/>
    </source>
</evidence>
<protein>
    <submittedName>
        <fullName evidence="1">Uncharacterized protein</fullName>
    </submittedName>
</protein>
<dbReference type="EMBL" id="CP000272">
    <property type="protein sequence ID" value="ABE36134.1"/>
    <property type="molecule type" value="Genomic_DNA"/>
</dbReference>
<name>Q13IF5_PARXL</name>